<evidence type="ECO:0000256" key="3">
    <source>
        <dbReference type="ARBA" id="ARBA00022692"/>
    </source>
</evidence>
<dbReference type="InterPro" id="IPR052027">
    <property type="entry name" value="PspC"/>
</dbReference>
<sequence>MTTTVPPLPPAPEAPAGPPPPPPGADGLRPPLRRSRTDKVLGGVSGGLAEYTGIDALLWRVGFIALVFAGGTGVVVYLLLWVLMPRRQDGEAAAAAPARVEAGPPEPRSPVPGITVAVLLILVGVLALAARVTPWTPGPVPFLATALITVGIGLGVGAFVSGRSSRGPLIALGVLLSFALLVASATDGDGFRNGRDRGLGDQSYTPQDATAVQPRYESGVGDFELDLTDVDLADLTQPVTTTVNAGVGDVEVVVPRSADVRVEVSNGLGNADVFGRSSDGGTYAGTGDQPWTGDDTAEIVLTIESGIGDVTVSRG</sequence>
<evidence type="ECO:0000259" key="9">
    <source>
        <dbReference type="Pfam" id="PF09922"/>
    </source>
</evidence>
<reference evidence="10 11" key="1">
    <citation type="submission" date="2024-03" db="EMBL/GenBank/DDBJ databases">
        <title>Draft genome sequence of Klenkia terrae.</title>
        <authorList>
            <person name="Duangmal K."/>
            <person name="Chantavorakit T."/>
        </authorList>
    </citation>
    <scope>NUCLEOTIDE SEQUENCE [LARGE SCALE GENOMIC DNA]</scope>
    <source>
        <strain evidence="10 11">JCM 17786</strain>
    </source>
</reference>
<feature type="region of interest" description="Disordered" evidence="6">
    <location>
        <begin position="1"/>
        <end position="36"/>
    </location>
</feature>
<keyword evidence="11" id="KW-1185">Reference proteome</keyword>
<evidence type="ECO:0000256" key="6">
    <source>
        <dbReference type="SAM" id="MobiDB-lite"/>
    </source>
</evidence>
<keyword evidence="2" id="KW-1003">Cell membrane</keyword>
<feature type="domain" description="Cell wall-active antibiotics response LiaF-like C-terminal" evidence="9">
    <location>
        <begin position="202"/>
        <end position="312"/>
    </location>
</feature>
<dbReference type="EMBL" id="JBAPLV010000002">
    <property type="protein sequence ID" value="MEI4277233.1"/>
    <property type="molecule type" value="Genomic_DNA"/>
</dbReference>
<comment type="caution">
    <text evidence="10">The sequence shown here is derived from an EMBL/GenBank/DDBJ whole genome shotgun (WGS) entry which is preliminary data.</text>
</comment>
<name>A0ABU8E0R1_9ACTN</name>
<evidence type="ECO:0000256" key="2">
    <source>
        <dbReference type="ARBA" id="ARBA00022475"/>
    </source>
</evidence>
<gene>
    <name evidence="10" type="ORF">UXQ13_02045</name>
</gene>
<evidence type="ECO:0000313" key="11">
    <source>
        <dbReference type="Proteomes" id="UP001373496"/>
    </source>
</evidence>
<keyword evidence="4 7" id="KW-1133">Transmembrane helix</keyword>
<evidence type="ECO:0000256" key="5">
    <source>
        <dbReference type="ARBA" id="ARBA00023136"/>
    </source>
</evidence>
<feature type="transmembrane region" description="Helical" evidence="7">
    <location>
        <begin position="111"/>
        <end position="130"/>
    </location>
</feature>
<comment type="subcellular location">
    <subcellularLocation>
        <location evidence="1">Cell membrane</location>
        <topology evidence="1">Single-pass membrane protein</topology>
    </subcellularLocation>
</comment>
<feature type="transmembrane region" description="Helical" evidence="7">
    <location>
        <begin position="57"/>
        <end position="80"/>
    </location>
</feature>
<dbReference type="InterPro" id="IPR024425">
    <property type="entry name" value="LiaF-like_C"/>
</dbReference>
<dbReference type="Proteomes" id="UP001373496">
    <property type="component" value="Unassembled WGS sequence"/>
</dbReference>
<keyword evidence="5 7" id="KW-0472">Membrane</keyword>
<feature type="transmembrane region" description="Helical" evidence="7">
    <location>
        <begin position="142"/>
        <end position="160"/>
    </location>
</feature>
<proteinExistence type="predicted"/>
<feature type="domain" description="Phage shock protein PspC N-terminal" evidence="8">
    <location>
        <begin position="31"/>
        <end position="86"/>
    </location>
</feature>
<protein>
    <submittedName>
        <fullName evidence="10">PspC domain-containing protein</fullName>
    </submittedName>
</protein>
<keyword evidence="3 7" id="KW-0812">Transmembrane</keyword>
<dbReference type="PANTHER" id="PTHR33885:SF3">
    <property type="entry name" value="PHAGE SHOCK PROTEIN C"/>
    <property type="match status" value="1"/>
</dbReference>
<dbReference type="PANTHER" id="PTHR33885">
    <property type="entry name" value="PHAGE SHOCK PROTEIN C"/>
    <property type="match status" value="1"/>
</dbReference>
<accession>A0ABU8E0R1</accession>
<evidence type="ECO:0000256" key="4">
    <source>
        <dbReference type="ARBA" id="ARBA00022989"/>
    </source>
</evidence>
<dbReference type="Pfam" id="PF04024">
    <property type="entry name" value="PspC"/>
    <property type="match status" value="1"/>
</dbReference>
<feature type="compositionally biased region" description="Pro residues" evidence="6">
    <location>
        <begin position="1"/>
        <end position="24"/>
    </location>
</feature>
<organism evidence="10 11">
    <name type="scientific">Klenkia terrae</name>
    <dbReference type="NCBI Taxonomy" id="1052259"/>
    <lineage>
        <taxon>Bacteria</taxon>
        <taxon>Bacillati</taxon>
        <taxon>Actinomycetota</taxon>
        <taxon>Actinomycetes</taxon>
        <taxon>Geodermatophilales</taxon>
        <taxon>Geodermatophilaceae</taxon>
        <taxon>Klenkia</taxon>
    </lineage>
</organism>
<evidence type="ECO:0000259" key="8">
    <source>
        <dbReference type="Pfam" id="PF04024"/>
    </source>
</evidence>
<dbReference type="Pfam" id="PF09922">
    <property type="entry name" value="LiaF-like_C"/>
    <property type="match status" value="1"/>
</dbReference>
<evidence type="ECO:0000256" key="7">
    <source>
        <dbReference type="SAM" id="Phobius"/>
    </source>
</evidence>
<dbReference type="InterPro" id="IPR007168">
    <property type="entry name" value="Phageshock_PspC_N"/>
</dbReference>
<evidence type="ECO:0000313" key="10">
    <source>
        <dbReference type="EMBL" id="MEI4277233.1"/>
    </source>
</evidence>
<feature type="transmembrane region" description="Helical" evidence="7">
    <location>
        <begin position="167"/>
        <end position="185"/>
    </location>
</feature>
<evidence type="ECO:0000256" key="1">
    <source>
        <dbReference type="ARBA" id="ARBA00004162"/>
    </source>
</evidence>
<dbReference type="RefSeq" id="WP_336391741.1">
    <property type="nucleotide sequence ID" value="NZ_JBAPLV010000002.1"/>
</dbReference>